<evidence type="ECO:0000313" key="1">
    <source>
        <dbReference type="EMBL" id="KKL05802.1"/>
    </source>
</evidence>
<dbReference type="AlphaFoldDB" id="A0A0F9AW41"/>
<name>A0A0F9AW41_9ZZZZ</name>
<proteinExistence type="predicted"/>
<evidence type="ECO:0008006" key="2">
    <source>
        <dbReference type="Google" id="ProtNLM"/>
    </source>
</evidence>
<comment type="caution">
    <text evidence="1">The sequence shown here is derived from an EMBL/GenBank/DDBJ whole genome shotgun (WGS) entry which is preliminary data.</text>
</comment>
<protein>
    <recommendedName>
        <fullName evidence="2">HK97 gp10 family phage protein</fullName>
    </recommendedName>
</protein>
<sequence length="156" mass="18366">MADNLHLSALRMQSLPFRIKEIINYKILSIANQTLVEAIHQEAIQKKMPKRYINSIQSDFDGRELWIWVDFKGKKLEPLDEYFEEGTKRHFIKPVLRKALRWFQDGIKYFSKGHYVSGIQARHVFSEGFKKGYPKFKEKLVEELEGELGGSMLFGR</sequence>
<accession>A0A0F9AW41</accession>
<reference evidence="1" key="1">
    <citation type="journal article" date="2015" name="Nature">
        <title>Complex archaea that bridge the gap between prokaryotes and eukaryotes.</title>
        <authorList>
            <person name="Spang A."/>
            <person name="Saw J.H."/>
            <person name="Jorgensen S.L."/>
            <person name="Zaremba-Niedzwiedzka K."/>
            <person name="Martijn J."/>
            <person name="Lind A.E."/>
            <person name="van Eijk R."/>
            <person name="Schleper C."/>
            <person name="Guy L."/>
            <person name="Ettema T.J."/>
        </authorList>
    </citation>
    <scope>NUCLEOTIDE SEQUENCE</scope>
</reference>
<organism evidence="1">
    <name type="scientific">marine sediment metagenome</name>
    <dbReference type="NCBI Taxonomy" id="412755"/>
    <lineage>
        <taxon>unclassified sequences</taxon>
        <taxon>metagenomes</taxon>
        <taxon>ecological metagenomes</taxon>
    </lineage>
</organism>
<dbReference type="EMBL" id="LAZR01043970">
    <property type="protein sequence ID" value="KKL05802.1"/>
    <property type="molecule type" value="Genomic_DNA"/>
</dbReference>
<gene>
    <name evidence="1" type="ORF">LCGC14_2602390</name>
</gene>